<dbReference type="EnsemblPlants" id="TuG1812G0700003001.01.T01">
    <property type="protein sequence ID" value="TuG1812G0700003001.01.T01.cds239893"/>
    <property type="gene ID" value="TuG1812G0700003001.01"/>
</dbReference>
<dbReference type="Proteomes" id="UP000015106">
    <property type="component" value="Chromosome 7"/>
</dbReference>
<reference evidence="2" key="2">
    <citation type="submission" date="2018-03" db="EMBL/GenBank/DDBJ databases">
        <title>The Triticum urartu genome reveals the dynamic nature of wheat genome evolution.</title>
        <authorList>
            <person name="Ling H."/>
            <person name="Ma B."/>
            <person name="Shi X."/>
            <person name="Liu H."/>
            <person name="Dong L."/>
            <person name="Sun H."/>
            <person name="Cao Y."/>
            <person name="Gao Q."/>
            <person name="Zheng S."/>
            <person name="Li Y."/>
            <person name="Yu Y."/>
            <person name="Du H."/>
            <person name="Qi M."/>
            <person name="Li Y."/>
            <person name="Yu H."/>
            <person name="Cui Y."/>
            <person name="Wang N."/>
            <person name="Chen C."/>
            <person name="Wu H."/>
            <person name="Zhao Y."/>
            <person name="Zhang J."/>
            <person name="Li Y."/>
            <person name="Zhou W."/>
            <person name="Zhang B."/>
            <person name="Hu W."/>
            <person name="Eijk M."/>
            <person name="Tang J."/>
            <person name="Witsenboer H."/>
            <person name="Zhao S."/>
            <person name="Li Z."/>
            <person name="Zhang A."/>
            <person name="Wang D."/>
            <person name="Liang C."/>
        </authorList>
    </citation>
    <scope>NUCLEOTIDE SEQUENCE [LARGE SCALE GENOMIC DNA]</scope>
    <source>
        <strain evidence="2">cv. G1812</strain>
    </source>
</reference>
<reference evidence="3" key="1">
    <citation type="journal article" date="2013" name="Nature">
        <title>Draft genome of the wheat A-genome progenitor Triticum urartu.</title>
        <authorList>
            <person name="Ling H.Q."/>
            <person name="Zhao S."/>
            <person name="Liu D."/>
            <person name="Wang J."/>
            <person name="Sun H."/>
            <person name="Zhang C."/>
            <person name="Fan H."/>
            <person name="Li D."/>
            <person name="Dong L."/>
            <person name="Tao Y."/>
            <person name="Gao C."/>
            <person name="Wu H."/>
            <person name="Li Y."/>
            <person name="Cui Y."/>
            <person name="Guo X."/>
            <person name="Zheng S."/>
            <person name="Wang B."/>
            <person name="Yu K."/>
            <person name="Liang Q."/>
            <person name="Yang W."/>
            <person name="Lou X."/>
            <person name="Chen J."/>
            <person name="Feng M."/>
            <person name="Jian J."/>
            <person name="Zhang X."/>
            <person name="Luo G."/>
            <person name="Jiang Y."/>
            <person name="Liu J."/>
            <person name="Wang Z."/>
            <person name="Sha Y."/>
            <person name="Zhang B."/>
            <person name="Wu H."/>
            <person name="Tang D."/>
            <person name="Shen Q."/>
            <person name="Xue P."/>
            <person name="Zou S."/>
            <person name="Wang X."/>
            <person name="Liu X."/>
            <person name="Wang F."/>
            <person name="Yang Y."/>
            <person name="An X."/>
            <person name="Dong Z."/>
            <person name="Zhang K."/>
            <person name="Zhang X."/>
            <person name="Luo M.C."/>
            <person name="Dvorak J."/>
            <person name="Tong Y."/>
            <person name="Wang J."/>
            <person name="Yang H."/>
            <person name="Li Z."/>
            <person name="Wang D."/>
            <person name="Zhang A."/>
            <person name="Wang J."/>
        </authorList>
    </citation>
    <scope>NUCLEOTIDE SEQUENCE</scope>
    <source>
        <strain evidence="3">cv. G1812</strain>
    </source>
</reference>
<protein>
    <submittedName>
        <fullName evidence="2">Uncharacterized protein</fullName>
    </submittedName>
</protein>
<sequence length="149" mass="16264">MASEPRRPRPSRCRRPSRLSHTAASPALCASTEDEDENTKSKPHRPVPAVLHHPRRRAKVQPPSSSPYLQAASLRPATPLVRGVDQTSRSPRASFGITRVDPCGPRFEPEVAVNRIASRSPAAVASCIADVLCIVAVAKEDERLDPLHR</sequence>
<organism evidence="2 3">
    <name type="scientific">Triticum urartu</name>
    <name type="common">Red wild einkorn</name>
    <name type="synonym">Crithodium urartu</name>
    <dbReference type="NCBI Taxonomy" id="4572"/>
    <lineage>
        <taxon>Eukaryota</taxon>
        <taxon>Viridiplantae</taxon>
        <taxon>Streptophyta</taxon>
        <taxon>Embryophyta</taxon>
        <taxon>Tracheophyta</taxon>
        <taxon>Spermatophyta</taxon>
        <taxon>Magnoliopsida</taxon>
        <taxon>Liliopsida</taxon>
        <taxon>Poales</taxon>
        <taxon>Poaceae</taxon>
        <taxon>BOP clade</taxon>
        <taxon>Pooideae</taxon>
        <taxon>Triticodae</taxon>
        <taxon>Triticeae</taxon>
        <taxon>Triticinae</taxon>
        <taxon>Triticum</taxon>
    </lineage>
</organism>
<feature type="compositionally biased region" description="Basic residues" evidence="1">
    <location>
        <begin position="8"/>
        <end position="18"/>
    </location>
</feature>
<dbReference type="Gramene" id="TuG1812G0700003001.01.T01">
    <property type="protein sequence ID" value="TuG1812G0700003001.01.T01.cds239893"/>
    <property type="gene ID" value="TuG1812G0700003001.01"/>
</dbReference>
<reference evidence="2" key="3">
    <citation type="submission" date="2022-06" db="UniProtKB">
        <authorList>
            <consortium name="EnsemblPlants"/>
        </authorList>
    </citation>
    <scope>IDENTIFICATION</scope>
</reference>
<proteinExistence type="predicted"/>
<evidence type="ECO:0000313" key="3">
    <source>
        <dbReference type="Proteomes" id="UP000015106"/>
    </source>
</evidence>
<keyword evidence="3" id="KW-1185">Reference proteome</keyword>
<feature type="region of interest" description="Disordered" evidence="1">
    <location>
        <begin position="1"/>
        <end position="97"/>
    </location>
</feature>
<evidence type="ECO:0000256" key="1">
    <source>
        <dbReference type="SAM" id="MobiDB-lite"/>
    </source>
</evidence>
<name>A0A8R7V7L2_TRIUA</name>
<evidence type="ECO:0000313" key="2">
    <source>
        <dbReference type="EnsemblPlants" id="TuG1812G0700003001.01.T01.cds239893"/>
    </source>
</evidence>
<accession>A0A8R7V7L2</accession>
<dbReference type="AlphaFoldDB" id="A0A8R7V7L2"/>